<gene>
    <name evidence="1" type="ORF">EubceDRAFT1_1681</name>
</gene>
<dbReference type="HOGENOM" id="CLU_2493217_0_0_9"/>
<evidence type="ECO:0000313" key="2">
    <source>
        <dbReference type="Proteomes" id="UP000005753"/>
    </source>
</evidence>
<name>I5AUJ0_EUBC6</name>
<organism evidence="1 2">
    <name type="scientific">Eubacterium cellulosolvens (strain ATCC 43171 / JCM 9499 / 6)</name>
    <name type="common">Cillobacterium cellulosolvens</name>
    <dbReference type="NCBI Taxonomy" id="633697"/>
    <lineage>
        <taxon>Bacteria</taxon>
        <taxon>Bacillati</taxon>
        <taxon>Bacillota</taxon>
        <taxon>Clostridia</taxon>
        <taxon>Eubacteriales</taxon>
        <taxon>Eubacteriaceae</taxon>
        <taxon>Eubacterium</taxon>
    </lineage>
</organism>
<reference evidence="1 2" key="1">
    <citation type="submission" date="2010-08" db="EMBL/GenBank/DDBJ databases">
        <authorList>
            <consortium name="US DOE Joint Genome Institute (JGI-PGF)"/>
            <person name="Lucas S."/>
            <person name="Copeland A."/>
            <person name="Lapidus A."/>
            <person name="Cheng J.-F."/>
            <person name="Bruce D."/>
            <person name="Goodwin L."/>
            <person name="Pitluck S."/>
            <person name="Land M.L."/>
            <person name="Hauser L."/>
            <person name="Chang Y.-J."/>
            <person name="Anderson I.J."/>
            <person name="Johnson E."/>
            <person name="Mulhopadhyay B."/>
            <person name="Kyrpides N."/>
            <person name="Woyke T.J."/>
        </authorList>
    </citation>
    <scope>NUCLEOTIDE SEQUENCE [LARGE SCALE GENOMIC DNA]</scope>
    <source>
        <strain evidence="1 2">6</strain>
    </source>
</reference>
<dbReference type="Proteomes" id="UP000005753">
    <property type="component" value="Chromosome"/>
</dbReference>
<evidence type="ECO:0000313" key="1">
    <source>
        <dbReference type="EMBL" id="EIM57463.1"/>
    </source>
</evidence>
<dbReference type="STRING" id="633697.EubceDRAFT1_1681"/>
<accession>I5AUJ0</accession>
<dbReference type="AlphaFoldDB" id="I5AUJ0"/>
<dbReference type="EMBL" id="CM001487">
    <property type="protein sequence ID" value="EIM57463.1"/>
    <property type="molecule type" value="Genomic_DNA"/>
</dbReference>
<sequence length="86" mass="9746">METKSLRELPGARLFETKNLLYSLSYSPGEDVTVKKEKVKNPVMDRETAFLDACSGVSCLEKASPMAKMMKSNKEFDMHVTENNRI</sequence>
<proteinExistence type="predicted"/>
<protein>
    <submittedName>
        <fullName evidence="1">Uncharacterized protein</fullName>
    </submittedName>
</protein>
<keyword evidence="2" id="KW-1185">Reference proteome</keyword>
<reference evidence="1 2" key="2">
    <citation type="submission" date="2012-02" db="EMBL/GenBank/DDBJ databases">
        <title>Improved High-Quality Draft sequence of Eubacterium cellulosolvens 6.</title>
        <authorList>
            <consortium name="US DOE Joint Genome Institute"/>
            <person name="Lucas S."/>
            <person name="Han J."/>
            <person name="Lapidus A."/>
            <person name="Cheng J.-F."/>
            <person name="Goodwin L."/>
            <person name="Pitluck S."/>
            <person name="Peters L."/>
            <person name="Mikhailova N."/>
            <person name="Gu W."/>
            <person name="Detter J.C."/>
            <person name="Han C."/>
            <person name="Tapia R."/>
            <person name="Land M."/>
            <person name="Hauser L."/>
            <person name="Kyrpides N."/>
            <person name="Ivanova N."/>
            <person name="Pagani I."/>
            <person name="Johnson E."/>
            <person name="Mukhopadhyay B."/>
            <person name="Anderson I."/>
            <person name="Woyke T."/>
        </authorList>
    </citation>
    <scope>NUCLEOTIDE SEQUENCE [LARGE SCALE GENOMIC DNA]</scope>
    <source>
        <strain evidence="1 2">6</strain>
    </source>
</reference>